<feature type="transmembrane region" description="Helical" evidence="16">
    <location>
        <begin position="109"/>
        <end position="135"/>
    </location>
</feature>
<keyword evidence="8 16" id="KW-0812">Transmembrane</keyword>
<comment type="similarity">
    <text evidence="4">Belongs to the HemJ family.</text>
</comment>
<keyword evidence="18" id="KW-1185">Reference proteome</keyword>
<evidence type="ECO:0000256" key="8">
    <source>
        <dbReference type="ARBA" id="ARBA00022692"/>
    </source>
</evidence>
<evidence type="ECO:0000256" key="5">
    <source>
        <dbReference type="ARBA" id="ARBA00017504"/>
    </source>
</evidence>
<dbReference type="UniPathway" id="UPA00251">
    <property type="reaction ID" value="UER00324"/>
</dbReference>
<dbReference type="EMBL" id="AWXU01000095">
    <property type="protein sequence ID" value="KFN45305.1"/>
    <property type="molecule type" value="Genomic_DNA"/>
</dbReference>
<evidence type="ECO:0000256" key="14">
    <source>
        <dbReference type="ARBA" id="ARBA00048390"/>
    </source>
</evidence>
<evidence type="ECO:0000256" key="1">
    <source>
        <dbReference type="ARBA" id="ARBA00001970"/>
    </source>
</evidence>
<feature type="transmembrane region" description="Helical" evidence="16">
    <location>
        <begin position="33"/>
        <end position="60"/>
    </location>
</feature>
<keyword evidence="11" id="KW-0560">Oxidoreductase</keyword>
<keyword evidence="12" id="KW-0408">Iron</keyword>
<feature type="region of interest" description="Disordered" evidence="15">
    <location>
        <begin position="1"/>
        <end position="23"/>
    </location>
</feature>
<proteinExistence type="inferred from homology"/>
<evidence type="ECO:0000256" key="3">
    <source>
        <dbReference type="ARBA" id="ARBA00005073"/>
    </source>
</evidence>
<comment type="cofactor">
    <cofactor evidence="1">
        <name>heme b</name>
        <dbReference type="ChEBI" id="CHEBI:60344"/>
    </cofactor>
</comment>
<evidence type="ECO:0000256" key="6">
    <source>
        <dbReference type="ARBA" id="ARBA00022475"/>
    </source>
</evidence>
<keyword evidence="7" id="KW-0349">Heme</keyword>
<evidence type="ECO:0000256" key="4">
    <source>
        <dbReference type="ARBA" id="ARBA00006501"/>
    </source>
</evidence>
<dbReference type="PANTHER" id="PTHR40255:SF1">
    <property type="entry name" value="PROTOPORPHYRINOGEN IX OXIDASE"/>
    <property type="match status" value="1"/>
</dbReference>
<gene>
    <name evidence="17" type="ORF">P873_02460</name>
</gene>
<comment type="pathway">
    <text evidence="3">Porphyrin-containing compound metabolism; protoporphyrin-IX biosynthesis; protoporphyrin-IX from protoporphyrinogen-IX: step 1/1.</text>
</comment>
<comment type="catalytic activity">
    <reaction evidence="14">
        <text>protoporphyrinogen IX + 3 A = protoporphyrin IX + 3 AH2</text>
        <dbReference type="Rhea" id="RHEA:62000"/>
        <dbReference type="ChEBI" id="CHEBI:13193"/>
        <dbReference type="ChEBI" id="CHEBI:17499"/>
        <dbReference type="ChEBI" id="CHEBI:57306"/>
        <dbReference type="ChEBI" id="CHEBI:57307"/>
    </reaction>
</comment>
<evidence type="ECO:0000256" key="10">
    <source>
        <dbReference type="ARBA" id="ARBA00022989"/>
    </source>
</evidence>
<comment type="caution">
    <text evidence="17">The sequence shown here is derived from an EMBL/GenBank/DDBJ whole genome shotgun (WGS) entry which is preliminary data.</text>
</comment>
<evidence type="ECO:0000256" key="11">
    <source>
        <dbReference type="ARBA" id="ARBA00023002"/>
    </source>
</evidence>
<evidence type="ECO:0000256" key="13">
    <source>
        <dbReference type="ARBA" id="ARBA00023136"/>
    </source>
</evidence>
<evidence type="ECO:0000256" key="15">
    <source>
        <dbReference type="SAM" id="MobiDB-lite"/>
    </source>
</evidence>
<feature type="transmembrane region" description="Helical" evidence="16">
    <location>
        <begin position="81"/>
        <end position="103"/>
    </location>
</feature>
<accession>A0A091BLV8</accession>
<keyword evidence="9" id="KW-0479">Metal-binding</keyword>
<reference evidence="17 18" key="1">
    <citation type="submission" date="2013-09" db="EMBL/GenBank/DDBJ databases">
        <title>Genome sequencing of Arenimonas composti.</title>
        <authorList>
            <person name="Chen F."/>
            <person name="Wang G."/>
        </authorList>
    </citation>
    <scope>NUCLEOTIDE SEQUENCE [LARGE SCALE GENOMIC DNA]</scope>
    <source>
        <strain evidence="17 18">TR7-09</strain>
    </source>
</reference>
<dbReference type="eggNOG" id="COG1981">
    <property type="taxonomic scope" value="Bacteria"/>
</dbReference>
<keyword evidence="10 16" id="KW-1133">Transmembrane helix</keyword>
<dbReference type="Pfam" id="PF03653">
    <property type="entry name" value="UPF0093"/>
    <property type="match status" value="1"/>
</dbReference>
<name>A0A091BLV8_9GAMM</name>
<keyword evidence="6" id="KW-1003">Cell membrane</keyword>
<evidence type="ECO:0000256" key="7">
    <source>
        <dbReference type="ARBA" id="ARBA00022617"/>
    </source>
</evidence>
<evidence type="ECO:0000313" key="18">
    <source>
        <dbReference type="Proteomes" id="UP000029391"/>
    </source>
</evidence>
<dbReference type="GO" id="GO:0006782">
    <property type="term" value="P:protoporphyrinogen IX biosynthetic process"/>
    <property type="evidence" value="ECO:0007669"/>
    <property type="project" value="UniProtKB-UniPathway"/>
</dbReference>
<dbReference type="GO" id="GO:0046872">
    <property type="term" value="F:metal ion binding"/>
    <property type="evidence" value="ECO:0007669"/>
    <property type="project" value="UniProtKB-KW"/>
</dbReference>
<evidence type="ECO:0000256" key="9">
    <source>
        <dbReference type="ARBA" id="ARBA00022723"/>
    </source>
</evidence>
<feature type="transmembrane region" description="Helical" evidence="16">
    <location>
        <begin position="147"/>
        <end position="167"/>
    </location>
</feature>
<organism evidence="17 18">
    <name type="scientific">Arenimonas composti TR7-09 = DSM 18010</name>
    <dbReference type="NCBI Taxonomy" id="1121013"/>
    <lineage>
        <taxon>Bacteria</taxon>
        <taxon>Pseudomonadati</taxon>
        <taxon>Pseudomonadota</taxon>
        <taxon>Gammaproteobacteria</taxon>
        <taxon>Lysobacterales</taxon>
        <taxon>Lysobacteraceae</taxon>
        <taxon>Arenimonas</taxon>
    </lineage>
</organism>
<keyword evidence="13 16" id="KW-0472">Membrane</keyword>
<dbReference type="AlphaFoldDB" id="A0A091BLV8"/>
<comment type="subcellular location">
    <subcellularLocation>
        <location evidence="2">Cell membrane</location>
        <topology evidence="2">Multi-pass membrane protein</topology>
    </subcellularLocation>
</comment>
<evidence type="ECO:0000313" key="17">
    <source>
        <dbReference type="EMBL" id="KFN45305.1"/>
    </source>
</evidence>
<dbReference type="RefSeq" id="WP_051239424.1">
    <property type="nucleotide sequence ID" value="NZ_AUFF01000001.1"/>
</dbReference>
<evidence type="ECO:0000256" key="2">
    <source>
        <dbReference type="ARBA" id="ARBA00004651"/>
    </source>
</evidence>
<dbReference type="InterPro" id="IPR005265">
    <property type="entry name" value="HemJ-like"/>
</dbReference>
<dbReference type="PANTHER" id="PTHR40255">
    <property type="entry name" value="UPF0093 MEMBRANE PROTEIN SLR1790"/>
    <property type="match status" value="1"/>
</dbReference>
<evidence type="ECO:0000256" key="16">
    <source>
        <dbReference type="SAM" id="Phobius"/>
    </source>
</evidence>
<evidence type="ECO:0000256" key="12">
    <source>
        <dbReference type="ARBA" id="ARBA00023004"/>
    </source>
</evidence>
<dbReference type="GO" id="GO:0005886">
    <property type="term" value="C:plasma membrane"/>
    <property type="evidence" value="ECO:0007669"/>
    <property type="project" value="UniProtKB-SubCell"/>
</dbReference>
<protein>
    <recommendedName>
        <fullName evidence="5">Protoporphyrinogen IX oxidase</fullName>
    </recommendedName>
</protein>
<dbReference type="STRING" id="1121013.GCA_000426365_00647"/>
<dbReference type="Proteomes" id="UP000029391">
    <property type="component" value="Unassembled WGS sequence"/>
</dbReference>
<dbReference type="GO" id="GO:0016491">
    <property type="term" value="F:oxidoreductase activity"/>
    <property type="evidence" value="ECO:0007669"/>
    <property type="project" value="UniProtKB-KW"/>
</dbReference>
<feature type="compositionally biased region" description="Basic residues" evidence="15">
    <location>
        <begin position="10"/>
        <end position="20"/>
    </location>
</feature>
<sequence length="196" mass="20681">MAAAEGGQQHRPRHRAHARPRSMPATTLRESTVGFWLVSFHIAAMTVWFAGLFLLPRLFIARDRDEADSDAAFFNIAANTLYFRLMTPAAVATIAAGIALIALGPPGGAWLVLKLVLVAAAVLVHLQFGLTLYALGHGGRRRHAWMHRLLGAAPLVLLLALAALTGAKPVLEDAFALHSPAGSESSPASSAGSPSP</sequence>